<evidence type="ECO:0000256" key="16">
    <source>
        <dbReference type="ARBA" id="ARBA00023316"/>
    </source>
</evidence>
<dbReference type="PANTHER" id="PTHR21071">
    <property type="entry name" value="UDP-N-ACETYLENOLPYRUVOYLGLUCOSAMINE REDUCTASE"/>
    <property type="match status" value="1"/>
</dbReference>
<evidence type="ECO:0000313" key="21">
    <source>
        <dbReference type="EMBL" id="PQV63776.1"/>
    </source>
</evidence>
<dbReference type="InterPro" id="IPR003170">
    <property type="entry name" value="MurB"/>
</dbReference>
<accession>A0A2S8SSM2</accession>
<evidence type="ECO:0000256" key="18">
    <source>
        <dbReference type="ARBA" id="ARBA00048914"/>
    </source>
</evidence>
<dbReference type="InterPro" id="IPR011601">
    <property type="entry name" value="MurB_C"/>
</dbReference>
<evidence type="ECO:0000259" key="20">
    <source>
        <dbReference type="PROSITE" id="PS51387"/>
    </source>
</evidence>
<comment type="caution">
    <text evidence="21">The sequence shown here is derived from an EMBL/GenBank/DDBJ whole genome shotgun (WGS) entry which is preliminary data.</text>
</comment>
<evidence type="ECO:0000256" key="11">
    <source>
        <dbReference type="ARBA" id="ARBA00022857"/>
    </source>
</evidence>
<evidence type="ECO:0000256" key="10">
    <source>
        <dbReference type="ARBA" id="ARBA00022827"/>
    </source>
</evidence>
<keyword evidence="15 19" id="KW-0131">Cell cycle</keyword>
<keyword evidence="14 19" id="KW-0560">Oxidoreductase</keyword>
<protein>
    <recommendedName>
        <fullName evidence="6 19">UDP-N-acetylenolpyruvoylglucosamine reductase</fullName>
        <ecNumber evidence="5 19">1.3.1.98</ecNumber>
    </recommendedName>
    <alternativeName>
        <fullName evidence="17 19">UDP-N-acetylmuramate dehydrogenase</fullName>
    </alternativeName>
</protein>
<feature type="active site" evidence="19">
    <location>
        <position position="301"/>
    </location>
</feature>
<gene>
    <name evidence="19" type="primary">murB</name>
    <name evidence="21" type="ORF">B1R32_109116</name>
</gene>
<feature type="domain" description="FAD-binding PCMH-type" evidence="20">
    <location>
        <begin position="27"/>
        <end position="198"/>
    </location>
</feature>
<evidence type="ECO:0000256" key="7">
    <source>
        <dbReference type="ARBA" id="ARBA00022490"/>
    </source>
</evidence>
<dbReference type="PROSITE" id="PS51387">
    <property type="entry name" value="FAD_PCMH"/>
    <property type="match status" value="1"/>
</dbReference>
<dbReference type="InterPro" id="IPR036318">
    <property type="entry name" value="FAD-bd_PCMH-like_sf"/>
</dbReference>
<dbReference type="RefSeq" id="WP_105483934.1">
    <property type="nucleotide sequence ID" value="NZ_NIGF01000009.1"/>
</dbReference>
<dbReference type="NCBIfam" id="NF010480">
    <property type="entry name" value="PRK13905.1"/>
    <property type="match status" value="1"/>
</dbReference>
<evidence type="ECO:0000256" key="14">
    <source>
        <dbReference type="ARBA" id="ARBA00023002"/>
    </source>
</evidence>
<proteinExistence type="inferred from homology"/>
<comment type="cofactor">
    <cofactor evidence="1 19">
        <name>FAD</name>
        <dbReference type="ChEBI" id="CHEBI:57692"/>
    </cofactor>
</comment>
<dbReference type="GO" id="GO:0008762">
    <property type="term" value="F:UDP-N-acetylmuramate dehydrogenase activity"/>
    <property type="evidence" value="ECO:0007669"/>
    <property type="project" value="UniProtKB-UniRule"/>
</dbReference>
<keyword evidence="8 19" id="KW-0132">Cell division</keyword>
<evidence type="ECO:0000313" key="22">
    <source>
        <dbReference type="Proteomes" id="UP000237684"/>
    </source>
</evidence>
<evidence type="ECO:0000256" key="15">
    <source>
        <dbReference type="ARBA" id="ARBA00023306"/>
    </source>
</evidence>
<organism evidence="21 22">
    <name type="scientific">Abditibacterium utsteinense</name>
    <dbReference type="NCBI Taxonomy" id="1960156"/>
    <lineage>
        <taxon>Bacteria</taxon>
        <taxon>Pseudomonadati</taxon>
        <taxon>Abditibacteriota</taxon>
        <taxon>Abditibacteriia</taxon>
        <taxon>Abditibacteriales</taxon>
        <taxon>Abditibacteriaceae</taxon>
        <taxon>Abditibacterium</taxon>
    </lineage>
</organism>
<dbReference type="SUPFAM" id="SSF56176">
    <property type="entry name" value="FAD-binding/transporter-associated domain-like"/>
    <property type="match status" value="1"/>
</dbReference>
<dbReference type="InterPro" id="IPR016166">
    <property type="entry name" value="FAD-bd_PCMH"/>
</dbReference>
<keyword evidence="11 19" id="KW-0521">NADP</keyword>
<reference evidence="21 22" key="1">
    <citation type="journal article" date="2018" name="Syst. Appl. Microbiol.">
        <title>Abditibacterium utsteinense sp. nov., the first cultivated member of candidate phylum FBP, isolated from ice-free Antarctic soil samples.</title>
        <authorList>
            <person name="Tahon G."/>
            <person name="Tytgat B."/>
            <person name="Lebbe L."/>
            <person name="Carlier A."/>
            <person name="Willems A."/>
        </authorList>
    </citation>
    <scope>NUCLEOTIDE SEQUENCE [LARGE SCALE GENOMIC DNA]</scope>
    <source>
        <strain evidence="21 22">LMG 29911</strain>
    </source>
</reference>
<dbReference type="EC" id="1.3.1.98" evidence="5 19"/>
<dbReference type="SUPFAM" id="SSF56194">
    <property type="entry name" value="Uridine diphospho-N-Acetylenolpyruvylglucosamine reductase, MurB, C-terminal domain"/>
    <property type="match status" value="1"/>
</dbReference>
<comment type="function">
    <text evidence="2 19">Cell wall formation.</text>
</comment>
<dbReference type="InterPro" id="IPR016167">
    <property type="entry name" value="FAD-bd_PCMH_sub1"/>
</dbReference>
<comment type="similarity">
    <text evidence="19">Belongs to the MurB family.</text>
</comment>
<dbReference type="GO" id="GO:0071949">
    <property type="term" value="F:FAD binding"/>
    <property type="evidence" value="ECO:0007669"/>
    <property type="project" value="InterPro"/>
</dbReference>
<comment type="subcellular location">
    <subcellularLocation>
        <location evidence="3 19">Cytoplasm</location>
    </subcellularLocation>
</comment>
<dbReference type="Proteomes" id="UP000237684">
    <property type="component" value="Unassembled WGS sequence"/>
</dbReference>
<keyword evidence="16 19" id="KW-0961">Cell wall biogenesis/degradation</keyword>
<dbReference type="GO" id="GO:0009252">
    <property type="term" value="P:peptidoglycan biosynthetic process"/>
    <property type="evidence" value="ECO:0007669"/>
    <property type="project" value="UniProtKB-UniRule"/>
</dbReference>
<name>A0A2S8SSM2_9BACT</name>
<dbReference type="FunCoup" id="A0A2S8SSM2">
    <property type="interactions" value="317"/>
</dbReference>
<dbReference type="Gene3D" id="3.30.465.10">
    <property type="match status" value="1"/>
</dbReference>
<keyword evidence="12 19" id="KW-0133">Cell shape</keyword>
<keyword evidence="7 19" id="KW-0963">Cytoplasm</keyword>
<evidence type="ECO:0000256" key="19">
    <source>
        <dbReference type="HAMAP-Rule" id="MF_00037"/>
    </source>
</evidence>
<dbReference type="InParanoid" id="A0A2S8SSM2"/>
<keyword evidence="22" id="KW-1185">Reference proteome</keyword>
<dbReference type="GO" id="GO:0071555">
    <property type="term" value="P:cell wall organization"/>
    <property type="evidence" value="ECO:0007669"/>
    <property type="project" value="UniProtKB-KW"/>
</dbReference>
<dbReference type="InterPro" id="IPR006094">
    <property type="entry name" value="Oxid_FAD_bind_N"/>
</dbReference>
<keyword evidence="13 19" id="KW-0573">Peptidoglycan synthesis</keyword>
<dbReference type="UniPathway" id="UPA00219"/>
<dbReference type="NCBIfam" id="TIGR00179">
    <property type="entry name" value="murB"/>
    <property type="match status" value="1"/>
</dbReference>
<feature type="active site" evidence="19">
    <location>
        <position position="179"/>
    </location>
</feature>
<dbReference type="Gene3D" id="3.90.78.10">
    <property type="entry name" value="UDP-N-acetylenolpyruvoylglucosamine reductase, C-terminal domain"/>
    <property type="match status" value="1"/>
</dbReference>
<dbReference type="AlphaFoldDB" id="A0A2S8SSM2"/>
<feature type="active site" description="Proton donor" evidence="19">
    <location>
        <position position="230"/>
    </location>
</feature>
<dbReference type="OrthoDB" id="9804753at2"/>
<keyword evidence="9 19" id="KW-0285">Flavoprotein</keyword>
<keyword evidence="10 19" id="KW-0274">FAD</keyword>
<evidence type="ECO:0000256" key="17">
    <source>
        <dbReference type="ARBA" id="ARBA00031026"/>
    </source>
</evidence>
<dbReference type="GO" id="GO:0005829">
    <property type="term" value="C:cytosol"/>
    <property type="evidence" value="ECO:0007669"/>
    <property type="project" value="TreeGrafter"/>
</dbReference>
<dbReference type="Gene3D" id="3.30.43.10">
    <property type="entry name" value="Uridine Diphospho-n-acetylenolpyruvylglucosamine Reductase, domain 2"/>
    <property type="match status" value="1"/>
</dbReference>
<evidence type="ECO:0000256" key="5">
    <source>
        <dbReference type="ARBA" id="ARBA00012518"/>
    </source>
</evidence>
<dbReference type="GO" id="GO:0051301">
    <property type="term" value="P:cell division"/>
    <property type="evidence" value="ECO:0007669"/>
    <property type="project" value="UniProtKB-KW"/>
</dbReference>
<dbReference type="InterPro" id="IPR036635">
    <property type="entry name" value="MurB_C_sf"/>
</dbReference>
<evidence type="ECO:0000256" key="13">
    <source>
        <dbReference type="ARBA" id="ARBA00022984"/>
    </source>
</evidence>
<evidence type="ECO:0000256" key="1">
    <source>
        <dbReference type="ARBA" id="ARBA00001974"/>
    </source>
</evidence>
<dbReference type="Pfam" id="PF01565">
    <property type="entry name" value="FAD_binding_4"/>
    <property type="match status" value="1"/>
</dbReference>
<dbReference type="EMBL" id="NIGF01000009">
    <property type="protein sequence ID" value="PQV63776.1"/>
    <property type="molecule type" value="Genomic_DNA"/>
</dbReference>
<evidence type="ECO:0000256" key="2">
    <source>
        <dbReference type="ARBA" id="ARBA00003921"/>
    </source>
</evidence>
<evidence type="ECO:0000256" key="3">
    <source>
        <dbReference type="ARBA" id="ARBA00004496"/>
    </source>
</evidence>
<evidence type="ECO:0000256" key="4">
    <source>
        <dbReference type="ARBA" id="ARBA00004752"/>
    </source>
</evidence>
<evidence type="ECO:0000256" key="8">
    <source>
        <dbReference type="ARBA" id="ARBA00022618"/>
    </source>
</evidence>
<dbReference type="InterPro" id="IPR016169">
    <property type="entry name" value="FAD-bd_PCMH_sub2"/>
</dbReference>
<dbReference type="GO" id="GO:0008360">
    <property type="term" value="P:regulation of cell shape"/>
    <property type="evidence" value="ECO:0007669"/>
    <property type="project" value="UniProtKB-KW"/>
</dbReference>
<sequence length="306" mass="32808">MNSLETLLELPFVSQNEPLSKHTTIKAGGPAKIWAQPQDETQLSHFLWKVAELGVPLFVLGAGSNIVPSDNGFDGAILHLGKGFATQRVDGAVLVAGGAAYLPKLTKFALENRLGHFEWACGVPGSVGGSVWGNAGARGWNGHDFESRDCAADFLGAIAYDRAGKRVELTKNEVKFAYRKSSLGDLIVVEARFAMEILSEAEATERKKVVRELLERRRATQPANAASAGCIWKNPPNSKGAGALVEQLGLKGKMFGGAQVSEIHGNFVINAQSASAGEIRDLVSQIEAEVKAQTGIELEREARFLN</sequence>
<dbReference type="HAMAP" id="MF_00037">
    <property type="entry name" value="MurB"/>
    <property type="match status" value="1"/>
</dbReference>
<evidence type="ECO:0000256" key="9">
    <source>
        <dbReference type="ARBA" id="ARBA00022630"/>
    </source>
</evidence>
<evidence type="ECO:0000256" key="12">
    <source>
        <dbReference type="ARBA" id="ARBA00022960"/>
    </source>
</evidence>
<comment type="pathway">
    <text evidence="4 19">Cell wall biogenesis; peptidoglycan biosynthesis.</text>
</comment>
<dbReference type="Pfam" id="PF02873">
    <property type="entry name" value="MurB_C"/>
    <property type="match status" value="1"/>
</dbReference>
<comment type="catalytic activity">
    <reaction evidence="18 19">
        <text>UDP-N-acetyl-alpha-D-muramate + NADP(+) = UDP-N-acetyl-3-O-(1-carboxyvinyl)-alpha-D-glucosamine + NADPH + H(+)</text>
        <dbReference type="Rhea" id="RHEA:12248"/>
        <dbReference type="ChEBI" id="CHEBI:15378"/>
        <dbReference type="ChEBI" id="CHEBI:57783"/>
        <dbReference type="ChEBI" id="CHEBI:58349"/>
        <dbReference type="ChEBI" id="CHEBI:68483"/>
        <dbReference type="ChEBI" id="CHEBI:70757"/>
        <dbReference type="EC" id="1.3.1.98"/>
    </reaction>
</comment>
<dbReference type="PANTHER" id="PTHR21071:SF4">
    <property type="entry name" value="UDP-N-ACETYLENOLPYRUVOYLGLUCOSAMINE REDUCTASE"/>
    <property type="match status" value="1"/>
</dbReference>
<evidence type="ECO:0000256" key="6">
    <source>
        <dbReference type="ARBA" id="ARBA00015188"/>
    </source>
</evidence>